<keyword evidence="7" id="KW-1185">Reference proteome</keyword>
<dbReference type="KEGG" id="tgb:HG536_0C03590"/>
<evidence type="ECO:0000256" key="1">
    <source>
        <dbReference type="ARBA" id="ARBA00023016"/>
    </source>
</evidence>
<evidence type="ECO:0000313" key="6">
    <source>
        <dbReference type="EMBL" id="QLL32191.1"/>
    </source>
</evidence>
<dbReference type="Pfam" id="PF00011">
    <property type="entry name" value="HSP20"/>
    <property type="match status" value="1"/>
</dbReference>
<organism evidence="6 7">
    <name type="scientific">Torulaspora globosa</name>
    <dbReference type="NCBI Taxonomy" id="48254"/>
    <lineage>
        <taxon>Eukaryota</taxon>
        <taxon>Fungi</taxon>
        <taxon>Dikarya</taxon>
        <taxon>Ascomycota</taxon>
        <taxon>Saccharomycotina</taxon>
        <taxon>Saccharomycetes</taxon>
        <taxon>Saccharomycetales</taxon>
        <taxon>Saccharomycetaceae</taxon>
        <taxon>Torulaspora</taxon>
    </lineage>
</organism>
<dbReference type="EMBL" id="CP059248">
    <property type="protein sequence ID" value="QLL32191.1"/>
    <property type="molecule type" value="Genomic_DNA"/>
</dbReference>
<proteinExistence type="inferred from homology"/>
<sequence>MSFSTPFSSFFDAINNEVDAFNRLLDSSGYRSYQPRRQQLEAGEQDKSAGKQVTRKGDSSRDVYSPRHLNDWFDNDWSLLPRTFAASSITPPVDILDHDKNYEIKVSVPGVKDKKDINLEYHKERDQIVVSGEISSSVTSENQEKVKVQERAFGKFKRVISLPEYPRIDADNIKADYASGILTLTVPKLEPSKDEKGAVRKIDIGSWSS</sequence>
<dbReference type="GO" id="GO:0006457">
    <property type="term" value="P:protein folding"/>
    <property type="evidence" value="ECO:0007669"/>
    <property type="project" value="UniProtKB-ARBA"/>
</dbReference>
<dbReference type="OrthoDB" id="5511210at2759"/>
<evidence type="ECO:0000313" key="7">
    <source>
        <dbReference type="Proteomes" id="UP000515788"/>
    </source>
</evidence>
<dbReference type="RefSeq" id="XP_037138866.1">
    <property type="nucleotide sequence ID" value="XM_037282970.1"/>
</dbReference>
<feature type="region of interest" description="Disordered" evidence="4">
    <location>
        <begin position="32"/>
        <end position="62"/>
    </location>
</feature>
<keyword evidence="1" id="KW-0346">Stress response</keyword>
<feature type="domain" description="SHSP" evidence="5">
    <location>
        <begin position="84"/>
        <end position="205"/>
    </location>
</feature>
<dbReference type="AlphaFoldDB" id="A0A7G3ZFA5"/>
<dbReference type="PROSITE" id="PS01031">
    <property type="entry name" value="SHSP"/>
    <property type="match status" value="1"/>
</dbReference>
<protein>
    <recommendedName>
        <fullName evidence="5">SHSP domain-containing protein</fullName>
    </recommendedName>
</protein>
<evidence type="ECO:0000256" key="3">
    <source>
        <dbReference type="RuleBase" id="RU003616"/>
    </source>
</evidence>
<feature type="compositionally biased region" description="Basic and acidic residues" evidence="4">
    <location>
        <begin position="44"/>
        <end position="62"/>
    </location>
</feature>
<name>A0A7G3ZFA5_9SACH</name>
<dbReference type="InterPro" id="IPR008978">
    <property type="entry name" value="HSP20-like_chaperone"/>
</dbReference>
<dbReference type="PANTHER" id="PTHR11527">
    <property type="entry name" value="HEAT-SHOCK PROTEIN 20 FAMILY MEMBER"/>
    <property type="match status" value="1"/>
</dbReference>
<accession>A0A7G3ZFA5</accession>
<evidence type="ECO:0000259" key="5">
    <source>
        <dbReference type="PROSITE" id="PS01031"/>
    </source>
</evidence>
<dbReference type="GeneID" id="59325327"/>
<dbReference type="FunFam" id="2.60.40.790:FF:000065">
    <property type="entry name" value="Heat shock protein"/>
    <property type="match status" value="1"/>
</dbReference>
<dbReference type="CDD" id="cd06464">
    <property type="entry name" value="ACD_sHsps-like"/>
    <property type="match status" value="1"/>
</dbReference>
<gene>
    <name evidence="6" type="ORF">HG536_0C03590</name>
</gene>
<evidence type="ECO:0000256" key="2">
    <source>
        <dbReference type="PROSITE-ProRule" id="PRU00285"/>
    </source>
</evidence>
<dbReference type="Proteomes" id="UP000515788">
    <property type="component" value="Chromosome 3"/>
</dbReference>
<reference evidence="6 7" key="1">
    <citation type="submission" date="2020-06" db="EMBL/GenBank/DDBJ databases">
        <title>The yeast mating-type switching endonuclease HO is a domesticated member of an unorthodox homing genetic element family.</title>
        <authorList>
            <person name="Coughlan A.Y."/>
            <person name="Lombardi L."/>
            <person name="Braun-Galleani S."/>
            <person name="Martos A.R."/>
            <person name="Galeote V."/>
            <person name="Bigey F."/>
            <person name="Dequin S."/>
            <person name="Byrne K.P."/>
            <person name="Wolfe K.H."/>
        </authorList>
    </citation>
    <scope>NUCLEOTIDE SEQUENCE [LARGE SCALE GENOMIC DNA]</scope>
    <source>
        <strain evidence="6 7">CBS764</strain>
    </source>
</reference>
<evidence type="ECO:0000256" key="4">
    <source>
        <dbReference type="SAM" id="MobiDB-lite"/>
    </source>
</evidence>
<dbReference type="InterPro" id="IPR002068">
    <property type="entry name" value="A-crystallin/Hsp20_dom"/>
</dbReference>
<dbReference type="SUPFAM" id="SSF49764">
    <property type="entry name" value="HSP20-like chaperones"/>
    <property type="match status" value="1"/>
</dbReference>
<dbReference type="Gene3D" id="2.60.40.790">
    <property type="match status" value="1"/>
</dbReference>
<dbReference type="InterPro" id="IPR031107">
    <property type="entry name" value="Small_HSP"/>
</dbReference>
<comment type="similarity">
    <text evidence="2 3">Belongs to the small heat shock protein (HSP20) family.</text>
</comment>